<comment type="caution">
    <text evidence="2">The sequence shown here is derived from an EMBL/GenBank/DDBJ whole genome shotgun (WGS) entry which is preliminary data.</text>
</comment>
<dbReference type="Pfam" id="PF19545">
    <property type="entry name" value="DUF6069"/>
    <property type="match status" value="1"/>
</dbReference>
<keyword evidence="1" id="KW-0812">Transmembrane</keyword>
<accession>A0A4R5AID9</accession>
<dbReference type="Proteomes" id="UP000295217">
    <property type="component" value="Unassembled WGS sequence"/>
</dbReference>
<dbReference type="EMBL" id="SMLB01000006">
    <property type="protein sequence ID" value="TDD71216.1"/>
    <property type="molecule type" value="Genomic_DNA"/>
</dbReference>
<protein>
    <submittedName>
        <fullName evidence="2">Uncharacterized protein</fullName>
    </submittedName>
</protein>
<feature type="transmembrane region" description="Helical" evidence="1">
    <location>
        <begin position="63"/>
        <end position="84"/>
    </location>
</feature>
<sequence>MSSQSAAGSRPTVDAGRLWAGGCASALVAALTAVLGIVVARGVFDVPVLAPEGHGVWGDASTWGYAGGAALAALVATGLAHVLILTTPQPIRFLSWVVGLATVIAALIPLTSDATAGSRLATALIILAVGLVIGTLIAGVARSATRAARRLPPQPGPRPEPMP</sequence>
<feature type="transmembrane region" description="Helical" evidence="1">
    <location>
        <begin position="18"/>
        <end position="43"/>
    </location>
</feature>
<gene>
    <name evidence="2" type="ORF">E1262_06220</name>
</gene>
<dbReference type="RefSeq" id="WP_132102283.1">
    <property type="nucleotide sequence ID" value="NZ_SMLB01000006.1"/>
</dbReference>
<keyword evidence="1" id="KW-0472">Membrane</keyword>
<dbReference type="InterPro" id="IPR045713">
    <property type="entry name" value="DUF6069"/>
</dbReference>
<reference evidence="2 3" key="1">
    <citation type="submission" date="2019-02" db="EMBL/GenBank/DDBJ databases">
        <title>Draft genome sequences of novel Actinobacteria.</title>
        <authorList>
            <person name="Sahin N."/>
            <person name="Ay H."/>
            <person name="Saygin H."/>
        </authorList>
    </citation>
    <scope>NUCLEOTIDE SEQUENCE [LARGE SCALE GENOMIC DNA]</scope>
    <source>
        <strain evidence="2 3">8K307</strain>
    </source>
</reference>
<evidence type="ECO:0000256" key="1">
    <source>
        <dbReference type="SAM" id="Phobius"/>
    </source>
</evidence>
<keyword evidence="1" id="KW-1133">Transmembrane helix</keyword>
<organism evidence="2 3">
    <name type="scientific">Jiangella aurantiaca</name>
    <dbReference type="NCBI Taxonomy" id="2530373"/>
    <lineage>
        <taxon>Bacteria</taxon>
        <taxon>Bacillati</taxon>
        <taxon>Actinomycetota</taxon>
        <taxon>Actinomycetes</taxon>
        <taxon>Jiangellales</taxon>
        <taxon>Jiangellaceae</taxon>
        <taxon>Jiangella</taxon>
    </lineage>
</organism>
<proteinExistence type="predicted"/>
<feature type="transmembrane region" description="Helical" evidence="1">
    <location>
        <begin position="91"/>
        <end position="108"/>
    </location>
</feature>
<dbReference type="AlphaFoldDB" id="A0A4R5AID9"/>
<dbReference type="OrthoDB" id="4868427at2"/>
<evidence type="ECO:0000313" key="3">
    <source>
        <dbReference type="Proteomes" id="UP000295217"/>
    </source>
</evidence>
<feature type="transmembrane region" description="Helical" evidence="1">
    <location>
        <begin position="120"/>
        <end position="141"/>
    </location>
</feature>
<evidence type="ECO:0000313" key="2">
    <source>
        <dbReference type="EMBL" id="TDD71216.1"/>
    </source>
</evidence>
<name>A0A4R5AID9_9ACTN</name>
<keyword evidence="3" id="KW-1185">Reference proteome</keyword>